<organism evidence="1 2">
    <name type="scientific">Anaerosolibacter carboniphilus</name>
    <dbReference type="NCBI Taxonomy" id="1417629"/>
    <lineage>
        <taxon>Bacteria</taxon>
        <taxon>Bacillati</taxon>
        <taxon>Bacillota</taxon>
        <taxon>Clostridia</taxon>
        <taxon>Peptostreptococcales</taxon>
        <taxon>Thermotaleaceae</taxon>
        <taxon>Anaerosolibacter</taxon>
    </lineage>
</organism>
<gene>
    <name evidence="1" type="ORF">HNQ80_002913</name>
</gene>
<dbReference type="RefSeq" id="WP_184311329.1">
    <property type="nucleotide sequence ID" value="NZ_JACHEN010000017.1"/>
</dbReference>
<proteinExistence type="predicted"/>
<accession>A0A841L345</accession>
<name>A0A841L345_9FIRM</name>
<evidence type="ECO:0000313" key="1">
    <source>
        <dbReference type="EMBL" id="MBB6216809.1"/>
    </source>
</evidence>
<dbReference type="InterPro" id="IPR019657">
    <property type="entry name" value="ComFB"/>
</dbReference>
<dbReference type="EMBL" id="JACHEN010000017">
    <property type="protein sequence ID" value="MBB6216809.1"/>
    <property type="molecule type" value="Genomic_DNA"/>
</dbReference>
<evidence type="ECO:0008006" key="3">
    <source>
        <dbReference type="Google" id="ProtNLM"/>
    </source>
</evidence>
<evidence type="ECO:0000313" key="2">
    <source>
        <dbReference type="Proteomes" id="UP000579281"/>
    </source>
</evidence>
<reference evidence="1 2" key="1">
    <citation type="submission" date="2020-08" db="EMBL/GenBank/DDBJ databases">
        <title>Genomic Encyclopedia of Type Strains, Phase IV (KMG-IV): sequencing the most valuable type-strain genomes for metagenomic binning, comparative biology and taxonomic classification.</title>
        <authorList>
            <person name="Goeker M."/>
        </authorList>
    </citation>
    <scope>NUCLEOTIDE SEQUENCE [LARGE SCALE GENOMIC DNA]</scope>
    <source>
        <strain evidence="1 2">DSM 103526</strain>
    </source>
</reference>
<dbReference type="Proteomes" id="UP000579281">
    <property type="component" value="Unassembled WGS sequence"/>
</dbReference>
<dbReference type="Pfam" id="PF10719">
    <property type="entry name" value="ComFB"/>
    <property type="match status" value="1"/>
</dbReference>
<sequence>MTIQNYTEVLVAEVMMEYMKHYGLDGDENRKADVLATVLNKLPQRYFLSTSSEGEKKAFLLDKQLRMKALIEIASAVADIGK</sequence>
<dbReference type="AlphaFoldDB" id="A0A841L345"/>
<comment type="caution">
    <text evidence="1">The sequence shown here is derived from an EMBL/GenBank/DDBJ whole genome shotgun (WGS) entry which is preliminary data.</text>
</comment>
<protein>
    <recommendedName>
        <fullName evidence="3">Competence protein ComFB</fullName>
    </recommendedName>
</protein>
<keyword evidence="2" id="KW-1185">Reference proteome</keyword>